<sequence length="177" mass="20165">MSLWMVLRTAVSFTGPTATLLYPLYASIKALEGPSKEDDEQWLTYWMLYSFLELFELAAGNALAWIPVWPFIKLAIISWLVLPQFQGAAFVYVHIIRKHVQKLQEQSGKRLTEDTPGKNLTADKSDVLDFVSPEAPASTERFIEENGEEALEKNMEMPAEEVANNLPSPIKEQQERY</sequence>
<comment type="caution">
    <text evidence="1">The sequence shown here is derived from an EMBL/GenBank/DDBJ whole genome shotgun (WGS) entry which is preliminary data.</text>
</comment>
<keyword evidence="2" id="KW-1185">Reference proteome</keyword>
<organism evidence="1 2">
    <name type="scientific">Diphasiastrum complanatum</name>
    <name type="common">Issler's clubmoss</name>
    <name type="synonym">Lycopodium complanatum</name>
    <dbReference type="NCBI Taxonomy" id="34168"/>
    <lineage>
        <taxon>Eukaryota</taxon>
        <taxon>Viridiplantae</taxon>
        <taxon>Streptophyta</taxon>
        <taxon>Embryophyta</taxon>
        <taxon>Tracheophyta</taxon>
        <taxon>Lycopodiopsida</taxon>
        <taxon>Lycopodiales</taxon>
        <taxon>Lycopodiaceae</taxon>
        <taxon>Lycopodioideae</taxon>
        <taxon>Diphasiastrum</taxon>
    </lineage>
</organism>
<name>A0ACC2DPZ8_DIPCM</name>
<evidence type="ECO:0000313" key="1">
    <source>
        <dbReference type="EMBL" id="KAJ7556266.1"/>
    </source>
</evidence>
<protein>
    <submittedName>
        <fullName evidence="1">Uncharacterized protein</fullName>
    </submittedName>
</protein>
<evidence type="ECO:0000313" key="2">
    <source>
        <dbReference type="Proteomes" id="UP001162992"/>
    </source>
</evidence>
<accession>A0ACC2DPZ8</accession>
<reference evidence="2" key="1">
    <citation type="journal article" date="2024" name="Proc. Natl. Acad. Sci. U.S.A.">
        <title>Extraordinary preservation of gene collinearity over three hundred million years revealed in homosporous lycophytes.</title>
        <authorList>
            <person name="Li C."/>
            <person name="Wickell D."/>
            <person name="Kuo L.Y."/>
            <person name="Chen X."/>
            <person name="Nie B."/>
            <person name="Liao X."/>
            <person name="Peng D."/>
            <person name="Ji J."/>
            <person name="Jenkins J."/>
            <person name="Williams M."/>
            <person name="Shu S."/>
            <person name="Plott C."/>
            <person name="Barry K."/>
            <person name="Rajasekar S."/>
            <person name="Grimwood J."/>
            <person name="Han X."/>
            <person name="Sun S."/>
            <person name="Hou Z."/>
            <person name="He W."/>
            <person name="Dai G."/>
            <person name="Sun C."/>
            <person name="Schmutz J."/>
            <person name="Leebens-Mack J.H."/>
            <person name="Li F.W."/>
            <person name="Wang L."/>
        </authorList>
    </citation>
    <scope>NUCLEOTIDE SEQUENCE [LARGE SCALE GENOMIC DNA]</scope>
    <source>
        <strain evidence="2">cv. PW_Plant_1</strain>
    </source>
</reference>
<proteinExistence type="predicted"/>
<dbReference type="EMBL" id="CM055096">
    <property type="protein sequence ID" value="KAJ7556266.1"/>
    <property type="molecule type" value="Genomic_DNA"/>
</dbReference>
<dbReference type="Proteomes" id="UP001162992">
    <property type="component" value="Chromosome 5"/>
</dbReference>
<gene>
    <name evidence="1" type="ORF">O6H91_05G076600</name>
</gene>